<proteinExistence type="inferred from homology"/>
<feature type="transmembrane region" description="Helical" evidence="3">
    <location>
        <begin position="76"/>
        <end position="93"/>
    </location>
</feature>
<keyword evidence="3" id="KW-0472">Membrane</keyword>
<protein>
    <submittedName>
        <fullName evidence="5">Acyltransferase family protein</fullName>
    </submittedName>
</protein>
<feature type="transmembrane region" description="Helical" evidence="3">
    <location>
        <begin position="269"/>
        <end position="291"/>
    </location>
</feature>
<dbReference type="EMBL" id="CP095073">
    <property type="protein sequence ID" value="UOQ45383.1"/>
    <property type="molecule type" value="Genomic_DNA"/>
</dbReference>
<dbReference type="InterPro" id="IPR052734">
    <property type="entry name" value="Nod_factor_acetyltransferase"/>
</dbReference>
<feature type="transmembrane region" description="Helical" evidence="3">
    <location>
        <begin position="297"/>
        <end position="318"/>
    </location>
</feature>
<dbReference type="PANTHER" id="PTHR37312:SF1">
    <property type="entry name" value="MEMBRANE-BOUND ACYLTRANSFERASE YKRP-RELATED"/>
    <property type="match status" value="1"/>
</dbReference>
<feature type="transmembrane region" description="Helical" evidence="3">
    <location>
        <begin position="236"/>
        <end position="257"/>
    </location>
</feature>
<comment type="similarity">
    <text evidence="2">Belongs to the acyltransferase 3 family.</text>
</comment>
<dbReference type="InterPro" id="IPR002656">
    <property type="entry name" value="Acyl_transf_3_dom"/>
</dbReference>
<comment type="subcellular location">
    <subcellularLocation>
        <location evidence="1">Membrane</location>
    </subcellularLocation>
</comment>
<reference evidence="5 6" key="1">
    <citation type="submission" date="2022-04" db="EMBL/GenBank/DDBJ databases">
        <title>Halobacillus sp. isolated from saltern.</title>
        <authorList>
            <person name="Won M."/>
            <person name="Lee C.-M."/>
            <person name="Woen H.-Y."/>
            <person name="Kwon S.-W."/>
        </authorList>
    </citation>
    <scope>NUCLEOTIDE SEQUENCE [LARGE SCALE GENOMIC DNA]</scope>
    <source>
        <strain evidence="5 6">SSBR10-3</strain>
    </source>
</reference>
<dbReference type="PANTHER" id="PTHR37312">
    <property type="entry name" value="MEMBRANE-BOUND ACYLTRANSFERASE YKRP-RELATED"/>
    <property type="match status" value="1"/>
</dbReference>
<keyword evidence="6" id="KW-1185">Reference proteome</keyword>
<accession>A0ABY4ELR1</accession>
<evidence type="ECO:0000313" key="6">
    <source>
        <dbReference type="Proteomes" id="UP000831787"/>
    </source>
</evidence>
<sequence length="333" mass="37991">MDSTKRQDWLDIAKGILIICVMMGHYGTVDDPPAIDQYLYWFHMPAFFIISGYLLKKPENWESFLQFTKKRAYRLLVPYFSFLFVITGVRYIIEAGEHSLFFMAKDLAKLLYGGQLLSGLYAPFWFITCLFFAQVFFAFLVMKVKKDRYVIGLLAIFYIFSFAESAWFGKSGVPMPFNVDVSLIAMAYVGFGYYGRSFINKLQAKHSIVLGLICLAMVLDNIHGRFNYELDLKYNIYHTFGADLIVPIVFSLFVLTLSKAISKLDDHGILVTLGSASLTIMYLHVPLNIIAYHYVHYGLLTFVVIGLAASLLVSKGLLKPFTVTERVFMGVRK</sequence>
<evidence type="ECO:0000256" key="3">
    <source>
        <dbReference type="SAM" id="Phobius"/>
    </source>
</evidence>
<evidence type="ECO:0000313" key="5">
    <source>
        <dbReference type="EMBL" id="UOQ45383.1"/>
    </source>
</evidence>
<dbReference type="Pfam" id="PF01757">
    <property type="entry name" value="Acyl_transf_3"/>
    <property type="match status" value="1"/>
</dbReference>
<organism evidence="5 6">
    <name type="scientific">Halobacillus salinarum</name>
    <dbReference type="NCBI Taxonomy" id="2932257"/>
    <lineage>
        <taxon>Bacteria</taxon>
        <taxon>Bacillati</taxon>
        <taxon>Bacillota</taxon>
        <taxon>Bacilli</taxon>
        <taxon>Bacillales</taxon>
        <taxon>Bacillaceae</taxon>
        <taxon>Halobacillus</taxon>
    </lineage>
</organism>
<keyword evidence="5" id="KW-0012">Acyltransferase</keyword>
<feature type="transmembrane region" description="Helical" evidence="3">
    <location>
        <begin position="120"/>
        <end position="142"/>
    </location>
</feature>
<name>A0ABY4ELR1_9BACI</name>
<evidence type="ECO:0000256" key="2">
    <source>
        <dbReference type="ARBA" id="ARBA00007400"/>
    </source>
</evidence>
<dbReference type="GO" id="GO:0016746">
    <property type="term" value="F:acyltransferase activity"/>
    <property type="evidence" value="ECO:0007669"/>
    <property type="project" value="UniProtKB-KW"/>
</dbReference>
<keyword evidence="3" id="KW-1133">Transmembrane helix</keyword>
<feature type="transmembrane region" description="Helical" evidence="3">
    <location>
        <begin position="9"/>
        <end position="26"/>
    </location>
</feature>
<feature type="transmembrane region" description="Helical" evidence="3">
    <location>
        <begin position="149"/>
        <end position="169"/>
    </location>
</feature>
<keyword evidence="3" id="KW-0812">Transmembrane</keyword>
<feature type="transmembrane region" description="Helical" evidence="3">
    <location>
        <begin position="175"/>
        <end position="195"/>
    </location>
</feature>
<feature type="transmembrane region" description="Helical" evidence="3">
    <location>
        <begin position="38"/>
        <end position="55"/>
    </location>
</feature>
<evidence type="ECO:0000259" key="4">
    <source>
        <dbReference type="Pfam" id="PF01757"/>
    </source>
</evidence>
<evidence type="ECO:0000256" key="1">
    <source>
        <dbReference type="ARBA" id="ARBA00004370"/>
    </source>
</evidence>
<feature type="transmembrane region" description="Helical" evidence="3">
    <location>
        <begin position="207"/>
        <end position="224"/>
    </location>
</feature>
<keyword evidence="5" id="KW-0808">Transferase</keyword>
<dbReference type="Proteomes" id="UP000831787">
    <property type="component" value="Chromosome"/>
</dbReference>
<dbReference type="RefSeq" id="WP_244712065.1">
    <property type="nucleotide sequence ID" value="NZ_CP095073.1"/>
</dbReference>
<gene>
    <name evidence="5" type="ORF">MUN89_05400</name>
</gene>
<feature type="domain" description="Acyltransferase 3" evidence="4">
    <location>
        <begin position="8"/>
        <end position="314"/>
    </location>
</feature>